<sequence>MSKILFIINPVAGGGKAKGLIPLIKEIMDKHEKDYEIKLTTRPKEAINIAEDSVENYEITVAVGGDGTVNEVAKGLINIGKGTLGIVPGGTGNDMAKSLGISTEPVKALETLCRGLKKDIDIGCVNDSNFLNIASVGFDAEVVINNQSIKTVIKSGISYAVSVIYTLLSFKKKKVKITIDDNIMEEKIILLAVGNGKYYGGGMKILPMAKVDDEYLDICIVSNINKLKLLFLFPTIFKGNHIKYKKYVKMYKGKTIKVETRDKIYINIDGEIAPEMKEIVFSMEDKKLNVLCEEK</sequence>
<evidence type="ECO:0000256" key="11">
    <source>
        <dbReference type="ARBA" id="ARBA00023209"/>
    </source>
</evidence>
<evidence type="ECO:0000256" key="6">
    <source>
        <dbReference type="ARBA" id="ARBA00022741"/>
    </source>
</evidence>
<keyword evidence="8" id="KW-0067">ATP-binding</keyword>
<keyword evidence="5" id="KW-0479">Metal-binding</keyword>
<reference evidence="14 15" key="1">
    <citation type="submission" date="2022-06" db="EMBL/GenBank/DDBJ databases">
        <title>Isolation of gut microbiota from human fecal samples.</title>
        <authorList>
            <person name="Pamer E.G."/>
            <person name="Barat B."/>
            <person name="Waligurski E."/>
            <person name="Medina S."/>
            <person name="Paddock L."/>
            <person name="Mostad J."/>
        </authorList>
    </citation>
    <scope>NUCLEOTIDE SEQUENCE [LARGE SCALE GENOMIC DNA]</scope>
    <source>
        <strain evidence="14 15">DFI.7.95</strain>
    </source>
</reference>
<dbReference type="Pfam" id="PF19279">
    <property type="entry name" value="YegS_C"/>
    <property type="match status" value="1"/>
</dbReference>
<dbReference type="InterPro" id="IPR050187">
    <property type="entry name" value="Lipid_Phosphate_FormReg"/>
</dbReference>
<keyword evidence="3" id="KW-0444">Lipid biosynthesis</keyword>
<evidence type="ECO:0000256" key="5">
    <source>
        <dbReference type="ARBA" id="ARBA00022723"/>
    </source>
</evidence>
<dbReference type="RefSeq" id="WP_216556556.1">
    <property type="nucleotide sequence ID" value="NZ_JAHLOH010000019.1"/>
</dbReference>
<gene>
    <name evidence="14" type="ORF">NE686_16290</name>
</gene>
<comment type="similarity">
    <text evidence="2">Belongs to the diacylglycerol/lipid kinase family.</text>
</comment>
<evidence type="ECO:0000313" key="15">
    <source>
        <dbReference type="Proteomes" id="UP001524478"/>
    </source>
</evidence>
<protein>
    <submittedName>
        <fullName evidence="14">Diacylglycerol kinase family lipid kinase</fullName>
    </submittedName>
</protein>
<dbReference type="NCBIfam" id="TIGR00147">
    <property type="entry name" value="YegS/Rv2252/BmrU family lipid kinase"/>
    <property type="match status" value="1"/>
</dbReference>
<evidence type="ECO:0000256" key="2">
    <source>
        <dbReference type="ARBA" id="ARBA00005983"/>
    </source>
</evidence>
<name>A0ABT1SDV2_9FIRM</name>
<keyword evidence="10" id="KW-0443">Lipid metabolism</keyword>
<evidence type="ECO:0000256" key="3">
    <source>
        <dbReference type="ARBA" id="ARBA00022516"/>
    </source>
</evidence>
<evidence type="ECO:0000313" key="14">
    <source>
        <dbReference type="EMBL" id="MCQ4924664.1"/>
    </source>
</evidence>
<keyword evidence="12" id="KW-1208">Phospholipid metabolism</keyword>
<keyword evidence="11" id="KW-0594">Phospholipid biosynthesis</keyword>
<dbReference type="InterPro" id="IPR045540">
    <property type="entry name" value="YegS/DAGK_C"/>
</dbReference>
<keyword evidence="4" id="KW-0808">Transferase</keyword>
<feature type="domain" description="DAGKc" evidence="13">
    <location>
        <begin position="1"/>
        <end position="129"/>
    </location>
</feature>
<evidence type="ECO:0000256" key="8">
    <source>
        <dbReference type="ARBA" id="ARBA00022840"/>
    </source>
</evidence>
<evidence type="ECO:0000256" key="4">
    <source>
        <dbReference type="ARBA" id="ARBA00022679"/>
    </source>
</evidence>
<dbReference type="Pfam" id="PF00781">
    <property type="entry name" value="DAGK_cat"/>
    <property type="match status" value="1"/>
</dbReference>
<evidence type="ECO:0000259" key="13">
    <source>
        <dbReference type="PROSITE" id="PS50146"/>
    </source>
</evidence>
<dbReference type="Proteomes" id="UP001524478">
    <property type="component" value="Unassembled WGS sequence"/>
</dbReference>
<proteinExistence type="inferred from homology"/>
<keyword evidence="9" id="KW-0460">Magnesium</keyword>
<keyword evidence="15" id="KW-1185">Reference proteome</keyword>
<comment type="cofactor">
    <cofactor evidence="1">
        <name>Mg(2+)</name>
        <dbReference type="ChEBI" id="CHEBI:18420"/>
    </cofactor>
</comment>
<dbReference type="PANTHER" id="PTHR12358">
    <property type="entry name" value="SPHINGOSINE KINASE"/>
    <property type="match status" value="1"/>
</dbReference>
<keyword evidence="6" id="KW-0547">Nucleotide-binding</keyword>
<dbReference type="PANTHER" id="PTHR12358:SF106">
    <property type="entry name" value="LIPID KINASE YEGS"/>
    <property type="match status" value="1"/>
</dbReference>
<evidence type="ECO:0000256" key="9">
    <source>
        <dbReference type="ARBA" id="ARBA00022842"/>
    </source>
</evidence>
<dbReference type="EMBL" id="JANGAC010000014">
    <property type="protein sequence ID" value="MCQ4924664.1"/>
    <property type="molecule type" value="Genomic_DNA"/>
</dbReference>
<dbReference type="SMART" id="SM00046">
    <property type="entry name" value="DAGKc"/>
    <property type="match status" value="1"/>
</dbReference>
<evidence type="ECO:0000256" key="1">
    <source>
        <dbReference type="ARBA" id="ARBA00001946"/>
    </source>
</evidence>
<evidence type="ECO:0000256" key="7">
    <source>
        <dbReference type="ARBA" id="ARBA00022777"/>
    </source>
</evidence>
<dbReference type="InterPro" id="IPR001206">
    <property type="entry name" value="Diacylglycerol_kinase_cat_dom"/>
</dbReference>
<comment type="caution">
    <text evidence="14">The sequence shown here is derived from an EMBL/GenBank/DDBJ whole genome shotgun (WGS) entry which is preliminary data.</text>
</comment>
<dbReference type="PROSITE" id="PS50146">
    <property type="entry name" value="DAGK"/>
    <property type="match status" value="1"/>
</dbReference>
<dbReference type="InterPro" id="IPR005218">
    <property type="entry name" value="Diacylglycerol/lipid_kinase"/>
</dbReference>
<organism evidence="14 15">
    <name type="scientific">Tissierella carlieri</name>
    <dbReference type="NCBI Taxonomy" id="689904"/>
    <lineage>
        <taxon>Bacteria</taxon>
        <taxon>Bacillati</taxon>
        <taxon>Bacillota</taxon>
        <taxon>Tissierellia</taxon>
        <taxon>Tissierellales</taxon>
        <taxon>Tissierellaceae</taxon>
        <taxon>Tissierella</taxon>
    </lineage>
</organism>
<keyword evidence="7 14" id="KW-0418">Kinase</keyword>
<evidence type="ECO:0000256" key="12">
    <source>
        <dbReference type="ARBA" id="ARBA00023264"/>
    </source>
</evidence>
<evidence type="ECO:0000256" key="10">
    <source>
        <dbReference type="ARBA" id="ARBA00023098"/>
    </source>
</evidence>
<dbReference type="GO" id="GO:0016301">
    <property type="term" value="F:kinase activity"/>
    <property type="evidence" value="ECO:0007669"/>
    <property type="project" value="UniProtKB-KW"/>
</dbReference>
<accession>A0ABT1SDV2</accession>